<dbReference type="Proteomes" id="UP000651156">
    <property type="component" value="Unassembled WGS sequence"/>
</dbReference>
<accession>A0ABR9UW26</accession>
<dbReference type="EMBL" id="JADEWN010000057">
    <property type="protein sequence ID" value="MBE9192499.1"/>
    <property type="molecule type" value="Genomic_DNA"/>
</dbReference>
<evidence type="ECO:0000313" key="2">
    <source>
        <dbReference type="Proteomes" id="UP000651156"/>
    </source>
</evidence>
<evidence type="ECO:0000313" key="1">
    <source>
        <dbReference type="EMBL" id="MBE9192499.1"/>
    </source>
</evidence>
<gene>
    <name evidence="1" type="ORF">IQ230_19525</name>
</gene>
<comment type="caution">
    <text evidence="1">The sequence shown here is derived from an EMBL/GenBank/DDBJ whole genome shotgun (WGS) entry which is preliminary data.</text>
</comment>
<organism evidence="1 2">
    <name type="scientific">Gloeocapsopsis crepidinum LEGE 06123</name>
    <dbReference type="NCBI Taxonomy" id="588587"/>
    <lineage>
        <taxon>Bacteria</taxon>
        <taxon>Bacillati</taxon>
        <taxon>Cyanobacteriota</taxon>
        <taxon>Cyanophyceae</taxon>
        <taxon>Oscillatoriophycideae</taxon>
        <taxon>Chroococcales</taxon>
        <taxon>Chroococcaceae</taxon>
        <taxon>Gloeocapsopsis</taxon>
    </lineage>
</organism>
<dbReference type="RefSeq" id="WP_193933924.1">
    <property type="nucleotide sequence ID" value="NZ_CAWPMZ010000093.1"/>
</dbReference>
<proteinExistence type="predicted"/>
<name>A0ABR9UW26_9CHRO</name>
<reference evidence="1 2" key="1">
    <citation type="submission" date="2020-10" db="EMBL/GenBank/DDBJ databases">
        <authorList>
            <person name="Castelo-Branco R."/>
            <person name="Eusebio N."/>
            <person name="Adriana R."/>
            <person name="Vieira A."/>
            <person name="Brugerolle De Fraissinette N."/>
            <person name="Rezende De Castro R."/>
            <person name="Schneider M.P."/>
            <person name="Vasconcelos V."/>
            <person name="Leao P.N."/>
        </authorList>
    </citation>
    <scope>NUCLEOTIDE SEQUENCE [LARGE SCALE GENOMIC DNA]</scope>
    <source>
        <strain evidence="1 2">LEGE 06123</strain>
    </source>
</reference>
<sequence length="63" mass="7090">MNEHQRLSSKITPAIQARIAQAIERHRKLGESIAIWRDGKVVILEAAQIPKMSVEQQETTAPD</sequence>
<protein>
    <submittedName>
        <fullName evidence="1">Uncharacterized protein</fullName>
    </submittedName>
</protein>
<keyword evidence="2" id="KW-1185">Reference proteome</keyword>